<evidence type="ECO:0008006" key="2">
    <source>
        <dbReference type="Google" id="ProtNLM"/>
    </source>
</evidence>
<sequence>MNIFFDIQGTLLNEQGDPRPNAREVLLKLAGTDHGVYLWSTAGEGYAAEAARFLGVEDAIKGCCLKRHPPEGIAVDYAVDDDEGVVEEYGGYLVVPYGGDPSDGQLLGVLEAIQASEPG</sequence>
<evidence type="ECO:0000313" key="1">
    <source>
        <dbReference type="EMBL" id="CAA9482083.1"/>
    </source>
</evidence>
<name>A0A6J4RTX0_9ACTN</name>
<organism evidence="1">
    <name type="scientific">uncultured Rubrobacteraceae bacterium</name>
    <dbReference type="NCBI Taxonomy" id="349277"/>
    <lineage>
        <taxon>Bacteria</taxon>
        <taxon>Bacillati</taxon>
        <taxon>Actinomycetota</taxon>
        <taxon>Rubrobacteria</taxon>
        <taxon>Rubrobacterales</taxon>
        <taxon>Rubrobacteraceae</taxon>
        <taxon>environmental samples</taxon>
    </lineage>
</organism>
<dbReference type="SUPFAM" id="SSF56784">
    <property type="entry name" value="HAD-like"/>
    <property type="match status" value="1"/>
</dbReference>
<accession>A0A6J4RTX0</accession>
<protein>
    <recommendedName>
        <fullName evidence="2">HAD family hydrolase</fullName>
    </recommendedName>
</protein>
<proteinExistence type="predicted"/>
<dbReference type="InterPro" id="IPR036412">
    <property type="entry name" value="HAD-like_sf"/>
</dbReference>
<dbReference type="EMBL" id="CADCVH010000129">
    <property type="protein sequence ID" value="CAA9482083.1"/>
    <property type="molecule type" value="Genomic_DNA"/>
</dbReference>
<reference evidence="1" key="1">
    <citation type="submission" date="2020-02" db="EMBL/GenBank/DDBJ databases">
        <authorList>
            <person name="Meier V. D."/>
        </authorList>
    </citation>
    <scope>NUCLEOTIDE SEQUENCE</scope>
    <source>
        <strain evidence="1">AVDCRST_MAG02</strain>
    </source>
</reference>
<gene>
    <name evidence="1" type="ORF">AVDCRST_MAG02-4742</name>
</gene>
<dbReference type="AlphaFoldDB" id="A0A6J4RTX0"/>